<accession>A0A6A5W9Y2</accession>
<name>A0A6A5W9Y2_9PLEO</name>
<feature type="region of interest" description="Disordered" evidence="1">
    <location>
        <begin position="74"/>
        <end position="93"/>
    </location>
</feature>
<dbReference type="Proteomes" id="UP000799779">
    <property type="component" value="Unassembled WGS sequence"/>
</dbReference>
<organism evidence="2 3">
    <name type="scientific">Amniculicola lignicola CBS 123094</name>
    <dbReference type="NCBI Taxonomy" id="1392246"/>
    <lineage>
        <taxon>Eukaryota</taxon>
        <taxon>Fungi</taxon>
        <taxon>Dikarya</taxon>
        <taxon>Ascomycota</taxon>
        <taxon>Pezizomycotina</taxon>
        <taxon>Dothideomycetes</taxon>
        <taxon>Pleosporomycetidae</taxon>
        <taxon>Pleosporales</taxon>
        <taxon>Amniculicolaceae</taxon>
        <taxon>Amniculicola</taxon>
    </lineage>
</organism>
<sequence length="110" mass="12561">MGSPTSSFATHPRQPVPVFFFESSPPTLEATSHSPWFKLPLEVRDRIYDCLWSGVELQDSNEACAFTLVYPGFGNDRGEDERDEDERNEDETRIPTWPLTSKLLLAEAFH</sequence>
<evidence type="ECO:0000313" key="2">
    <source>
        <dbReference type="EMBL" id="KAF1994436.1"/>
    </source>
</evidence>
<keyword evidence="3" id="KW-1185">Reference proteome</keyword>
<dbReference type="EMBL" id="ML977660">
    <property type="protein sequence ID" value="KAF1994436.1"/>
    <property type="molecule type" value="Genomic_DNA"/>
</dbReference>
<protein>
    <submittedName>
        <fullName evidence="2">Uncharacterized protein</fullName>
    </submittedName>
</protein>
<dbReference type="AlphaFoldDB" id="A0A6A5W9Y2"/>
<evidence type="ECO:0000313" key="3">
    <source>
        <dbReference type="Proteomes" id="UP000799779"/>
    </source>
</evidence>
<reference evidence="2" key="1">
    <citation type="journal article" date="2020" name="Stud. Mycol.">
        <title>101 Dothideomycetes genomes: a test case for predicting lifestyles and emergence of pathogens.</title>
        <authorList>
            <person name="Haridas S."/>
            <person name="Albert R."/>
            <person name="Binder M."/>
            <person name="Bloem J."/>
            <person name="Labutti K."/>
            <person name="Salamov A."/>
            <person name="Andreopoulos B."/>
            <person name="Baker S."/>
            <person name="Barry K."/>
            <person name="Bills G."/>
            <person name="Bluhm B."/>
            <person name="Cannon C."/>
            <person name="Castanera R."/>
            <person name="Culley D."/>
            <person name="Daum C."/>
            <person name="Ezra D."/>
            <person name="Gonzalez J."/>
            <person name="Henrissat B."/>
            <person name="Kuo A."/>
            <person name="Liang C."/>
            <person name="Lipzen A."/>
            <person name="Lutzoni F."/>
            <person name="Magnuson J."/>
            <person name="Mondo S."/>
            <person name="Nolan M."/>
            <person name="Ohm R."/>
            <person name="Pangilinan J."/>
            <person name="Park H.-J."/>
            <person name="Ramirez L."/>
            <person name="Alfaro M."/>
            <person name="Sun H."/>
            <person name="Tritt A."/>
            <person name="Yoshinaga Y."/>
            <person name="Zwiers L.-H."/>
            <person name="Turgeon B."/>
            <person name="Goodwin S."/>
            <person name="Spatafora J."/>
            <person name="Crous P."/>
            <person name="Grigoriev I."/>
        </authorList>
    </citation>
    <scope>NUCLEOTIDE SEQUENCE</scope>
    <source>
        <strain evidence="2">CBS 123094</strain>
    </source>
</reference>
<evidence type="ECO:0000256" key="1">
    <source>
        <dbReference type="SAM" id="MobiDB-lite"/>
    </source>
</evidence>
<gene>
    <name evidence="2" type="ORF">P154DRAFT_581812</name>
</gene>
<proteinExistence type="predicted"/>